<keyword evidence="2" id="KW-1185">Reference proteome</keyword>
<dbReference type="AlphaFoldDB" id="E3FR38"/>
<dbReference type="eggNOG" id="ENOG5032KSW">
    <property type="taxonomic scope" value="Bacteria"/>
</dbReference>
<organism evidence="1 2">
    <name type="scientific">Stigmatella aurantiaca (strain DW4/3-1)</name>
    <dbReference type="NCBI Taxonomy" id="378806"/>
    <lineage>
        <taxon>Bacteria</taxon>
        <taxon>Pseudomonadati</taxon>
        <taxon>Myxococcota</taxon>
        <taxon>Myxococcia</taxon>
        <taxon>Myxococcales</taxon>
        <taxon>Cystobacterineae</taxon>
        <taxon>Archangiaceae</taxon>
        <taxon>Stigmatella</taxon>
    </lineage>
</organism>
<name>E3FR38_STIAD</name>
<evidence type="ECO:0000313" key="2">
    <source>
        <dbReference type="Proteomes" id="UP000001351"/>
    </source>
</evidence>
<dbReference type="Proteomes" id="UP000001351">
    <property type="component" value="Chromosome"/>
</dbReference>
<dbReference type="KEGG" id="sur:STAUR_5487"/>
<accession>E3FR38</accession>
<sequence length="381" mass="41472">MTPPGMKDFREGRGGTIRTVEMVRQGIRGGRCSPWTWGLALLLALGAPQGHAGTVLAEVSATPEAQAWTLLGDVEVRQDETFLTLGYNGTLPEQDTAPSHQLSVGVDHALSLHWLVSGSLSLGLTHDTETPLTRERPRRGLPALDARTSYGSQGLLLSAGYDSGGLATVQYGLDVGLSLTRYPLGREIIARRAQQAPSVLFSREEPLWATRPSLGLRWKPGAHWELGLRGGLYLYSDDPLIAGQFTAQEQRLLAERYAEASEDRALERAFRRRIYRQLATGVSGRAAEVNAVAGFPLAPARFDLRPSVTRRLGDAVRGQLSYGFTRYVPGQGVSHLLGTRWIFSFSEDFRLWGAVALQVDVPEDSAAAQSGLATLGTDYTF</sequence>
<dbReference type="HOGENOM" id="CLU_725423_0_0_7"/>
<gene>
    <name evidence="1" type="ordered locus">STAUR_5487</name>
</gene>
<protein>
    <submittedName>
        <fullName evidence="1">Uncharacterized protein</fullName>
    </submittedName>
</protein>
<dbReference type="STRING" id="378806.STAUR_5487"/>
<proteinExistence type="predicted"/>
<reference evidence="1 2" key="1">
    <citation type="journal article" date="2011" name="Mol. Biol. Evol.">
        <title>Comparative genomic analysis of fruiting body formation in Myxococcales.</title>
        <authorList>
            <person name="Huntley S."/>
            <person name="Hamann N."/>
            <person name="Wegener-Feldbrugge S."/>
            <person name="Treuner-Lange A."/>
            <person name="Kube M."/>
            <person name="Reinhardt R."/>
            <person name="Klages S."/>
            <person name="Muller R."/>
            <person name="Ronning C.M."/>
            <person name="Nierman W.C."/>
            <person name="Sogaard-Andersen L."/>
        </authorList>
    </citation>
    <scope>NUCLEOTIDE SEQUENCE [LARGE SCALE GENOMIC DNA]</scope>
    <source>
        <strain evidence="1 2">DW4/3-1</strain>
    </source>
</reference>
<evidence type="ECO:0000313" key="1">
    <source>
        <dbReference type="EMBL" id="ADO73257.1"/>
    </source>
</evidence>
<dbReference type="EMBL" id="CP002271">
    <property type="protein sequence ID" value="ADO73257.1"/>
    <property type="molecule type" value="Genomic_DNA"/>
</dbReference>